<feature type="domain" description="Reticulon" evidence="7">
    <location>
        <begin position="8"/>
        <end position="198"/>
    </location>
</feature>
<reference evidence="9 10" key="1">
    <citation type="submission" date="2025-04" db="UniProtKB">
        <authorList>
            <consortium name="RefSeq"/>
        </authorList>
    </citation>
    <scope>IDENTIFICATION</scope>
</reference>
<keyword evidence="2 6" id="KW-0812">Transmembrane</keyword>
<comment type="subcellular location">
    <subcellularLocation>
        <location evidence="1 6">Endoplasmic reticulum membrane</location>
        <topology evidence="1 6">Multi-pass membrane protein</topology>
    </subcellularLocation>
</comment>
<evidence type="ECO:0000313" key="9">
    <source>
        <dbReference type="RefSeq" id="XP_017301085.1"/>
    </source>
</evidence>
<organism evidence="8 10">
    <name type="scientific">Diaphorina citri</name>
    <name type="common">Asian citrus psyllid</name>
    <dbReference type="NCBI Taxonomy" id="121845"/>
    <lineage>
        <taxon>Eukaryota</taxon>
        <taxon>Metazoa</taxon>
        <taxon>Ecdysozoa</taxon>
        <taxon>Arthropoda</taxon>
        <taxon>Hexapoda</taxon>
        <taxon>Insecta</taxon>
        <taxon>Pterygota</taxon>
        <taxon>Neoptera</taxon>
        <taxon>Paraneoptera</taxon>
        <taxon>Hemiptera</taxon>
        <taxon>Sternorrhyncha</taxon>
        <taxon>Psylloidea</taxon>
        <taxon>Psyllidae</taxon>
        <taxon>Diaphorininae</taxon>
        <taxon>Diaphorina</taxon>
    </lineage>
</organism>
<dbReference type="Gene3D" id="1.20.5.2480">
    <property type="match status" value="1"/>
</dbReference>
<feature type="transmembrane region" description="Helical" evidence="6">
    <location>
        <begin position="21"/>
        <end position="37"/>
    </location>
</feature>
<keyword evidence="4 6" id="KW-1133">Transmembrane helix</keyword>
<protein>
    <recommendedName>
        <fullName evidence="6">Reticulon-like protein</fullName>
    </recommendedName>
</protein>
<evidence type="ECO:0000259" key="7">
    <source>
        <dbReference type="PROSITE" id="PS50845"/>
    </source>
</evidence>
<dbReference type="PROSITE" id="PS50845">
    <property type="entry name" value="RETICULON"/>
    <property type="match status" value="1"/>
</dbReference>
<keyword evidence="3 6" id="KW-0256">Endoplasmic reticulum</keyword>
<evidence type="ECO:0000256" key="2">
    <source>
        <dbReference type="ARBA" id="ARBA00022692"/>
    </source>
</evidence>
<keyword evidence="8" id="KW-1185">Reference proteome</keyword>
<dbReference type="RefSeq" id="XP_017301086.1">
    <property type="nucleotide sequence ID" value="XM_017445597.2"/>
</dbReference>
<dbReference type="GO" id="GO:0005789">
    <property type="term" value="C:endoplasmic reticulum membrane"/>
    <property type="evidence" value="ECO:0007669"/>
    <property type="project" value="UniProtKB-SubCell"/>
</dbReference>
<gene>
    <name evidence="9 10" type="primary">LOC103512904</name>
</gene>
<dbReference type="InterPro" id="IPR046964">
    <property type="entry name" value="RTN1-4"/>
</dbReference>
<evidence type="ECO:0000256" key="6">
    <source>
        <dbReference type="RuleBase" id="RU363132"/>
    </source>
</evidence>
<dbReference type="InterPro" id="IPR003388">
    <property type="entry name" value="Reticulon"/>
</dbReference>
<feature type="transmembrane region" description="Helical" evidence="6">
    <location>
        <begin position="137"/>
        <end position="154"/>
    </location>
</feature>
<name>A0A1S4EFR6_DIACI</name>
<dbReference type="STRING" id="121845.A0A1S4EFR6"/>
<evidence type="ECO:0000256" key="1">
    <source>
        <dbReference type="ARBA" id="ARBA00004477"/>
    </source>
</evidence>
<dbReference type="RefSeq" id="XP_017301085.1">
    <property type="nucleotide sequence ID" value="XM_017445596.2"/>
</dbReference>
<proteinExistence type="predicted"/>
<evidence type="ECO:0000256" key="4">
    <source>
        <dbReference type="ARBA" id="ARBA00022989"/>
    </source>
</evidence>
<dbReference type="Proteomes" id="UP000079169">
    <property type="component" value="Unplaced"/>
</dbReference>
<evidence type="ECO:0000256" key="5">
    <source>
        <dbReference type="ARBA" id="ARBA00023136"/>
    </source>
</evidence>
<evidence type="ECO:0000313" key="8">
    <source>
        <dbReference type="Proteomes" id="UP000079169"/>
    </source>
</evidence>
<dbReference type="GO" id="GO:0030424">
    <property type="term" value="C:axon"/>
    <property type="evidence" value="ECO:0007669"/>
    <property type="project" value="TreeGrafter"/>
</dbReference>
<dbReference type="AlphaFoldDB" id="A0A1S4EFR6"/>
<evidence type="ECO:0000313" key="10">
    <source>
        <dbReference type="RefSeq" id="XP_017301086.1"/>
    </source>
</evidence>
<dbReference type="KEGG" id="dci:103512904"/>
<dbReference type="Pfam" id="PF02453">
    <property type="entry name" value="Reticulon"/>
    <property type="match status" value="1"/>
</dbReference>
<keyword evidence="5 6" id="KW-0472">Membrane</keyword>
<accession>A0A1S4EFR6</accession>
<dbReference type="PANTHER" id="PTHR45799:SF2">
    <property type="entry name" value="RETICULON-LIKE PROTEIN"/>
    <property type="match status" value="1"/>
</dbReference>
<sequence>MGLKREDLESLVYWRDPKISGAVFGVSLAVLISLAYYSLISVVANLALLVLVGAIGFRIYKSILQAVQKTNEGHPFKEYLELDISLPADKVKAATEAAISHADATLLELRRIFLVEDFVDSIKFVIILWTFTYVGSWFNGLTLVIIGFVALFTLPKVYENNKATIDANLEVVQGKIAEITSKVKAAIPIGKKEEKKEQ</sequence>
<evidence type="ECO:0000256" key="3">
    <source>
        <dbReference type="ARBA" id="ARBA00022824"/>
    </source>
</evidence>
<dbReference type="PaxDb" id="121845-A0A1S4EFR6"/>
<dbReference type="OMA" id="CLWSCWK"/>
<dbReference type="PANTHER" id="PTHR45799">
    <property type="entry name" value="RETICULON-LIKE PROTEIN"/>
    <property type="match status" value="1"/>
</dbReference>
<dbReference type="CTD" id="33721"/>
<dbReference type="GeneID" id="103512904"/>